<keyword evidence="1" id="KW-0812">Transmembrane</keyword>
<keyword evidence="1" id="KW-1133">Transmembrane helix</keyword>
<feature type="transmembrane region" description="Helical" evidence="1">
    <location>
        <begin position="12"/>
        <end position="30"/>
    </location>
</feature>
<keyword evidence="3" id="KW-1185">Reference proteome</keyword>
<evidence type="ECO:0000313" key="2">
    <source>
        <dbReference type="EMBL" id="RMZ94393.1"/>
    </source>
</evidence>
<name>A0A3M7P5U3_BRAPC</name>
<dbReference type="AlphaFoldDB" id="A0A3M7P5U3"/>
<evidence type="ECO:0000313" key="3">
    <source>
        <dbReference type="Proteomes" id="UP000276133"/>
    </source>
</evidence>
<organism evidence="2 3">
    <name type="scientific">Brachionus plicatilis</name>
    <name type="common">Marine rotifer</name>
    <name type="synonym">Brachionus muelleri</name>
    <dbReference type="NCBI Taxonomy" id="10195"/>
    <lineage>
        <taxon>Eukaryota</taxon>
        <taxon>Metazoa</taxon>
        <taxon>Spiralia</taxon>
        <taxon>Gnathifera</taxon>
        <taxon>Rotifera</taxon>
        <taxon>Eurotatoria</taxon>
        <taxon>Monogononta</taxon>
        <taxon>Pseudotrocha</taxon>
        <taxon>Ploima</taxon>
        <taxon>Brachionidae</taxon>
        <taxon>Brachionus</taxon>
    </lineage>
</organism>
<gene>
    <name evidence="2" type="ORF">BpHYR1_047152</name>
</gene>
<accession>A0A3M7P5U3</accession>
<comment type="caution">
    <text evidence="2">The sequence shown here is derived from an EMBL/GenBank/DDBJ whole genome shotgun (WGS) entry which is preliminary data.</text>
</comment>
<sequence length="82" mass="9238">MPVLLGSSDKFLFLTFIFHLVHLVFMFSSMDNITSYKAVLVVVNNFAQFLTAQITTVEKVLSCKVMVKDGGFETRSTVKEQV</sequence>
<reference evidence="2 3" key="1">
    <citation type="journal article" date="2018" name="Sci. Rep.">
        <title>Genomic signatures of local adaptation to the degree of environmental predictability in rotifers.</title>
        <authorList>
            <person name="Franch-Gras L."/>
            <person name="Hahn C."/>
            <person name="Garcia-Roger E.M."/>
            <person name="Carmona M.J."/>
            <person name="Serra M."/>
            <person name="Gomez A."/>
        </authorList>
    </citation>
    <scope>NUCLEOTIDE SEQUENCE [LARGE SCALE GENOMIC DNA]</scope>
    <source>
        <strain evidence="2">HYR1</strain>
    </source>
</reference>
<protein>
    <submittedName>
        <fullName evidence="2">Uncharacterized protein</fullName>
    </submittedName>
</protein>
<proteinExistence type="predicted"/>
<dbReference type="Proteomes" id="UP000276133">
    <property type="component" value="Unassembled WGS sequence"/>
</dbReference>
<keyword evidence="1" id="KW-0472">Membrane</keyword>
<dbReference type="EMBL" id="REGN01013081">
    <property type="protein sequence ID" value="RMZ94393.1"/>
    <property type="molecule type" value="Genomic_DNA"/>
</dbReference>
<evidence type="ECO:0000256" key="1">
    <source>
        <dbReference type="SAM" id="Phobius"/>
    </source>
</evidence>